<sequence>MEGVLVTALGGFREALEEEVQKKGVSKMGYSWFLEYQGGNSTDGGSGGNIRSMNASNSQLSSVEKGVSGLNVTKGQWQFEDFIYLDSVGIWVRFHDYASNVGFVQGVSRIESIPFNSTRAQSGGSCEQNKGGPDGCDSYGATFSTSLRSHQKREPRSSFFQVISQDWLLGWGFICNYFREFILN</sequence>
<accession>A0A9D5HUK5</accession>
<protein>
    <submittedName>
        <fullName evidence="1">Signal peptide-containing membrane protein</fullName>
    </submittedName>
</protein>
<dbReference type="EMBL" id="JAPCXC010000135">
    <property type="protein sequence ID" value="KAJ1604537.1"/>
    <property type="molecule type" value="Genomic_DNA"/>
</dbReference>
<dbReference type="OrthoDB" id="335959at2759"/>
<name>A0A9D5HUK5_9CRYT</name>
<organism evidence="1">
    <name type="scientific">Cryptosporidium canis</name>
    <dbReference type="NCBI Taxonomy" id="195482"/>
    <lineage>
        <taxon>Eukaryota</taxon>
        <taxon>Sar</taxon>
        <taxon>Alveolata</taxon>
        <taxon>Apicomplexa</taxon>
        <taxon>Conoidasida</taxon>
        <taxon>Coccidia</taxon>
        <taxon>Eucoccidiorida</taxon>
        <taxon>Eimeriorina</taxon>
        <taxon>Cryptosporidiidae</taxon>
        <taxon>Cryptosporidium</taxon>
    </lineage>
</organism>
<comment type="caution">
    <text evidence="1">The sequence shown here is derived from an EMBL/GenBank/DDBJ whole genome shotgun (WGS) entry which is preliminary data.</text>
</comment>
<dbReference type="Proteomes" id="UP001067231">
    <property type="component" value="Unassembled WGS sequence"/>
</dbReference>
<reference evidence="1" key="1">
    <citation type="submission" date="2022-10" db="EMBL/GenBank/DDBJ databases">
        <title>Adaptive evolution leads to modifications in subtelomeric GC content in a zoonotic Cryptosporidium species.</title>
        <authorList>
            <person name="Li J."/>
            <person name="Feng Y."/>
            <person name="Xiao L."/>
        </authorList>
    </citation>
    <scope>NUCLEOTIDE SEQUENCE</scope>
    <source>
        <strain evidence="1">33844</strain>
    </source>
</reference>
<proteinExistence type="predicted"/>
<gene>
    <name evidence="1" type="ORF">OJ253_3620</name>
</gene>
<dbReference type="AlphaFoldDB" id="A0A9D5HUK5"/>
<evidence type="ECO:0000313" key="1">
    <source>
        <dbReference type="EMBL" id="KAJ1604537.1"/>
    </source>
</evidence>